<organism evidence="2 4">
    <name type="scientific">Gibberella zeae (strain ATCC MYA-4620 / CBS 123657 / FGSC 9075 / NRRL 31084 / PH-1)</name>
    <name type="common">Wheat head blight fungus</name>
    <name type="synonym">Fusarium graminearum</name>
    <dbReference type="NCBI Taxonomy" id="229533"/>
    <lineage>
        <taxon>Eukaryota</taxon>
        <taxon>Fungi</taxon>
        <taxon>Dikarya</taxon>
        <taxon>Ascomycota</taxon>
        <taxon>Pezizomycotina</taxon>
        <taxon>Sordariomycetes</taxon>
        <taxon>Hypocreomycetidae</taxon>
        <taxon>Hypocreales</taxon>
        <taxon>Nectriaceae</taxon>
        <taxon>Fusarium</taxon>
    </lineage>
</organism>
<reference evidence="2 4" key="3">
    <citation type="journal article" date="2015" name="BMC Genomics">
        <title>The completed genome sequence of the pathogenic ascomycete fungus Fusarium graminearum.</title>
        <authorList>
            <person name="King R."/>
            <person name="Urban M."/>
            <person name="Hammond-Kosack M.C."/>
            <person name="Hassani-Pak K."/>
            <person name="Hammond-Kosack K.E."/>
        </authorList>
    </citation>
    <scope>NUCLEOTIDE SEQUENCE [LARGE SCALE GENOMIC DNA]</scope>
    <source>
        <strain evidence="4">ATCC MYA-4620 / CBS 123657 / FGSC 9075 / NRRL 31084 / PH-1</strain>
        <strain evidence="2">PH-1</strain>
    </source>
</reference>
<name>A0A098DBK8_GIBZE</name>
<dbReference type="EMBL" id="HG970333">
    <property type="protein sequence ID" value="CEF76329.1"/>
    <property type="molecule type" value="Genomic_DNA"/>
</dbReference>
<gene>
    <name evidence="3" type="primary">FG08074.1</name>
    <name evidence="2" type="ORF">FGRAMPH1_01T09053</name>
</gene>
<protein>
    <submittedName>
        <fullName evidence="2">Chromosome 2, complete genome</fullName>
    </submittedName>
</protein>
<dbReference type="EnsemblFungi" id="CEF76329">
    <property type="protein sequence ID" value="CEF76329"/>
    <property type="gene ID" value="FGRRES_08074_M"/>
</dbReference>
<feature type="signal peptide" evidence="1">
    <location>
        <begin position="1"/>
        <end position="27"/>
    </location>
</feature>
<reference evidence="3 4" key="1">
    <citation type="journal article" date="2007" name="Science">
        <title>The Fusarium graminearum genome reveals a link between localized polymorphism and pathogen specialization.</title>
        <authorList>
            <person name="Cuomo C.A."/>
            <person name="Gueldener U."/>
            <person name="Xu J.-R."/>
            <person name="Trail F."/>
            <person name="Turgeon B.G."/>
            <person name="Di Pietro A."/>
            <person name="Walton J.D."/>
            <person name="Ma L.-J."/>
            <person name="Baker S.E."/>
            <person name="Rep M."/>
            <person name="Adam G."/>
            <person name="Antoniw J."/>
            <person name="Baldwin T."/>
            <person name="Calvo S.E."/>
            <person name="Chang Y.-L."/>
            <person name="DeCaprio D."/>
            <person name="Gale L.R."/>
            <person name="Gnerre S."/>
            <person name="Goswami R.S."/>
            <person name="Hammond-Kosack K."/>
            <person name="Harris L.J."/>
            <person name="Hilburn K."/>
            <person name="Kennell J.C."/>
            <person name="Kroken S."/>
            <person name="Magnuson J.K."/>
            <person name="Mannhaupt G."/>
            <person name="Mauceli E.W."/>
            <person name="Mewes H.-W."/>
            <person name="Mitterbauer R."/>
            <person name="Muehlbauer G."/>
            <person name="Muensterkoetter M."/>
            <person name="Nelson D."/>
            <person name="O'Donnell K."/>
            <person name="Ouellet T."/>
            <person name="Qi W."/>
            <person name="Quesneville H."/>
            <person name="Roncero M.I.G."/>
            <person name="Seong K.-Y."/>
            <person name="Tetko I.V."/>
            <person name="Urban M."/>
            <person name="Waalwijk C."/>
            <person name="Ward T.J."/>
            <person name="Yao J."/>
            <person name="Birren B.W."/>
            <person name="Kistler H.C."/>
        </authorList>
    </citation>
    <scope>NUCLEOTIDE SEQUENCE [LARGE SCALE GENOMIC DNA]</scope>
    <source>
        <strain evidence="4">ATCC MYA-4620 / CBS 123657 / FGSC 9075 / NRRL 31084 / PH-1</strain>
        <strain evidence="3">PH-1 / ATCC MYA-4620 / FGSC 9075 / NRRL 31084</strain>
    </source>
</reference>
<dbReference type="Proteomes" id="UP000070720">
    <property type="component" value="Chromosome 2"/>
</dbReference>
<evidence type="ECO:0000256" key="1">
    <source>
        <dbReference type="SAM" id="SignalP"/>
    </source>
</evidence>
<proteinExistence type="predicted"/>
<feature type="chain" id="PRO_5010018635" evidence="1">
    <location>
        <begin position="28"/>
        <end position="255"/>
    </location>
</feature>
<evidence type="ECO:0000313" key="4">
    <source>
        <dbReference type="Proteomes" id="UP000070720"/>
    </source>
</evidence>
<reference evidence="3" key="4">
    <citation type="submission" date="2017-01" db="UniProtKB">
        <authorList>
            <consortium name="EnsemblFungi"/>
        </authorList>
    </citation>
    <scope>IDENTIFICATION</scope>
    <source>
        <strain evidence="3">PH-1 / ATCC MYA-4620 / FGSC 9075 / NRRL 31084</strain>
    </source>
</reference>
<dbReference type="AlphaFoldDB" id="A0A098DBK8"/>
<accession>A0A0E0RYK4</accession>
<sequence>MFLSSTAQVTITITATLALAFASPALAPVPQSSLIDSIFNNPSIPEVTLAELGVNETLLNAHDFGLAKRQTTLKVTICNIQFNDGYGEGRLIISNPVPTEPGTTKPAHPLDILFIPTLYLPPNDNEFCFYTNRYMLKLPLIDSVVGYACTGGVAPPFDTTSYFNITSNRVRAYLAELPGKPEALLPRFKFSKVWFYNDMFGGGIDIQFDKGGKVSGLVGMLGHQRPPFNTGQFMIATFSRTFRSVYSSKITIPLQ</sequence>
<keyword evidence="4" id="KW-1185">Reference proteome</keyword>
<evidence type="ECO:0000313" key="2">
    <source>
        <dbReference type="EMBL" id="CEF76329.1"/>
    </source>
</evidence>
<dbReference type="InParanoid" id="A0A098DBK8"/>
<dbReference type="VEuPathDB" id="FungiDB:FGRAMPH1_01G09053"/>
<accession>A0A098DBK8</accession>
<keyword evidence="1" id="KW-0732">Signal</keyword>
<evidence type="ECO:0000313" key="3">
    <source>
        <dbReference type="EnsemblFungi" id="CEF76329"/>
    </source>
</evidence>
<reference evidence="3 4" key="2">
    <citation type="journal article" date="2010" name="Nature">
        <title>Comparative genomics reveals mobile pathogenicity chromosomes in Fusarium.</title>
        <authorList>
            <person name="Ma L.J."/>
            <person name="van der Does H.C."/>
            <person name="Borkovich K.A."/>
            <person name="Coleman J.J."/>
            <person name="Daboussi M.J."/>
            <person name="Di Pietro A."/>
            <person name="Dufresne M."/>
            <person name="Freitag M."/>
            <person name="Grabherr M."/>
            <person name="Henrissat B."/>
            <person name="Houterman P.M."/>
            <person name="Kang S."/>
            <person name="Shim W.B."/>
            <person name="Woloshuk C."/>
            <person name="Xie X."/>
            <person name="Xu J.R."/>
            <person name="Antoniw J."/>
            <person name="Baker S.E."/>
            <person name="Bluhm B.H."/>
            <person name="Breakspear A."/>
            <person name="Brown D.W."/>
            <person name="Butchko R.A."/>
            <person name="Chapman S."/>
            <person name="Coulson R."/>
            <person name="Coutinho P.M."/>
            <person name="Danchin E.G."/>
            <person name="Diener A."/>
            <person name="Gale L.R."/>
            <person name="Gardiner D.M."/>
            <person name="Goff S."/>
            <person name="Hammond-Kosack K.E."/>
            <person name="Hilburn K."/>
            <person name="Hua-Van A."/>
            <person name="Jonkers W."/>
            <person name="Kazan K."/>
            <person name="Kodira C.D."/>
            <person name="Koehrsen M."/>
            <person name="Kumar L."/>
            <person name="Lee Y.H."/>
            <person name="Li L."/>
            <person name="Manners J.M."/>
            <person name="Miranda-Saavedra D."/>
            <person name="Mukherjee M."/>
            <person name="Park G."/>
            <person name="Park J."/>
            <person name="Park S.Y."/>
            <person name="Proctor R.H."/>
            <person name="Regev A."/>
            <person name="Ruiz-Roldan M.C."/>
            <person name="Sain D."/>
            <person name="Sakthikumar S."/>
            <person name="Sykes S."/>
            <person name="Schwartz D.C."/>
            <person name="Turgeon B.G."/>
            <person name="Wapinski I."/>
            <person name="Yoder O."/>
            <person name="Young S."/>
            <person name="Zeng Q."/>
            <person name="Zhou S."/>
            <person name="Galagan J."/>
            <person name="Cuomo C.A."/>
            <person name="Kistler H.C."/>
            <person name="Rep M."/>
        </authorList>
    </citation>
    <scope>GENOME REANNOTATION</scope>
    <source>
        <strain evidence="4">ATCC MYA-4620 / CBS 123657 / FGSC 9075 / NRRL 31084 / PH-1</strain>
        <strain evidence="3">PH-1 / ATCC MYA-4620 / FGSC 9075 / NRRL 31084</strain>
    </source>
</reference>